<name>A0AAF0H775_9HYPH</name>
<organism evidence="1 2">
    <name type="scientific">Agrobacterium larrymoorei</name>
    <dbReference type="NCBI Taxonomy" id="160699"/>
    <lineage>
        <taxon>Bacteria</taxon>
        <taxon>Pseudomonadati</taxon>
        <taxon>Pseudomonadota</taxon>
        <taxon>Alphaproteobacteria</taxon>
        <taxon>Hyphomicrobiales</taxon>
        <taxon>Rhizobiaceae</taxon>
        <taxon>Rhizobium/Agrobacterium group</taxon>
        <taxon>Agrobacterium</taxon>
    </lineage>
</organism>
<dbReference type="AlphaFoldDB" id="A0AAF0H775"/>
<accession>A0AAF0H775</accession>
<evidence type="ECO:0000313" key="2">
    <source>
        <dbReference type="Proteomes" id="UP000298664"/>
    </source>
</evidence>
<dbReference type="RefSeq" id="WP_137393665.1">
    <property type="nucleotide sequence ID" value="NZ_CP124733.1"/>
</dbReference>
<sequence>MVFVLHYAVADSNASSLTKSLNGLLQPFWADGEKAERVSGLVIEKFEKKRPSRSLTWKIPDQPAAKELELITHRTSVTVKAIVHKDAKGKTVFEVREVAASEVLEPPLL</sequence>
<gene>
    <name evidence="1" type="ORF">CFBP5477_003070</name>
</gene>
<dbReference type="Proteomes" id="UP000298664">
    <property type="component" value="Chromosome Circular"/>
</dbReference>
<dbReference type="EMBL" id="CP124733">
    <property type="protein sequence ID" value="WHA41629.1"/>
    <property type="molecule type" value="Genomic_DNA"/>
</dbReference>
<reference evidence="1" key="1">
    <citation type="submission" date="2023-05" db="EMBL/GenBank/DDBJ databases">
        <title>Complete genome sequence of Agrobacterium larrymoorei CFBP5477.</title>
        <authorList>
            <person name="Yen H.-C."/>
            <person name="Chou L."/>
            <person name="Lin Y.-C."/>
            <person name="Lai E.-M."/>
            <person name="Kuo C.-H."/>
        </authorList>
    </citation>
    <scope>NUCLEOTIDE SEQUENCE</scope>
    <source>
        <strain evidence="1">CFBP5477</strain>
    </source>
</reference>
<protein>
    <submittedName>
        <fullName evidence="1">Uncharacterized protein</fullName>
    </submittedName>
</protein>
<proteinExistence type="predicted"/>
<evidence type="ECO:0000313" key="1">
    <source>
        <dbReference type="EMBL" id="WHA41629.1"/>
    </source>
</evidence>